<dbReference type="InterPro" id="IPR046357">
    <property type="entry name" value="PPIase_dom_sf"/>
</dbReference>
<evidence type="ECO:0000256" key="5">
    <source>
        <dbReference type="PROSITE-ProRule" id="PRU00277"/>
    </source>
</evidence>
<dbReference type="STRING" id="218851.A0A2G5D437"/>
<dbReference type="EC" id="5.2.1.8" evidence="2 5"/>
<keyword evidence="9" id="KW-1185">Reference proteome</keyword>
<dbReference type="PANTHER" id="PTHR43811:SF26">
    <property type="entry name" value="PEPTIDYL-PROLYL CIS-TRANS ISOMERASE FKBP16-1, CHLOROPLASTIC"/>
    <property type="match status" value="1"/>
</dbReference>
<gene>
    <name evidence="8" type="ORF">AQUCO_02800137v1</name>
</gene>
<keyword evidence="6" id="KW-0812">Transmembrane</keyword>
<dbReference type="Pfam" id="PF00254">
    <property type="entry name" value="FKBP_C"/>
    <property type="match status" value="1"/>
</dbReference>
<evidence type="ECO:0000313" key="8">
    <source>
        <dbReference type="EMBL" id="PIA38253.1"/>
    </source>
</evidence>
<evidence type="ECO:0000259" key="7">
    <source>
        <dbReference type="PROSITE" id="PS50059"/>
    </source>
</evidence>
<evidence type="ECO:0000313" key="9">
    <source>
        <dbReference type="Proteomes" id="UP000230069"/>
    </source>
</evidence>
<dbReference type="OrthoDB" id="1902587at2759"/>
<feature type="transmembrane region" description="Helical" evidence="6">
    <location>
        <begin position="54"/>
        <end position="74"/>
    </location>
</feature>
<accession>A0A2G5D437</accession>
<name>A0A2G5D437_AQUCA</name>
<dbReference type="InParanoid" id="A0A2G5D437"/>
<dbReference type="InterPro" id="IPR001179">
    <property type="entry name" value="PPIase_FKBP_dom"/>
</dbReference>
<evidence type="ECO:0000256" key="3">
    <source>
        <dbReference type="ARBA" id="ARBA00023110"/>
    </source>
</evidence>
<organism evidence="8 9">
    <name type="scientific">Aquilegia coerulea</name>
    <name type="common">Rocky mountain columbine</name>
    <dbReference type="NCBI Taxonomy" id="218851"/>
    <lineage>
        <taxon>Eukaryota</taxon>
        <taxon>Viridiplantae</taxon>
        <taxon>Streptophyta</taxon>
        <taxon>Embryophyta</taxon>
        <taxon>Tracheophyta</taxon>
        <taxon>Spermatophyta</taxon>
        <taxon>Magnoliopsida</taxon>
        <taxon>Ranunculales</taxon>
        <taxon>Ranunculaceae</taxon>
        <taxon>Thalictroideae</taxon>
        <taxon>Aquilegia</taxon>
    </lineage>
</organism>
<evidence type="ECO:0000256" key="2">
    <source>
        <dbReference type="ARBA" id="ARBA00013194"/>
    </source>
</evidence>
<comment type="catalytic activity">
    <reaction evidence="1 5">
        <text>[protein]-peptidylproline (omega=180) = [protein]-peptidylproline (omega=0)</text>
        <dbReference type="Rhea" id="RHEA:16237"/>
        <dbReference type="Rhea" id="RHEA-COMP:10747"/>
        <dbReference type="Rhea" id="RHEA-COMP:10748"/>
        <dbReference type="ChEBI" id="CHEBI:83833"/>
        <dbReference type="ChEBI" id="CHEBI:83834"/>
        <dbReference type="EC" id="5.2.1.8"/>
    </reaction>
</comment>
<dbReference type="FunCoup" id="A0A2G5D437">
    <property type="interactions" value="841"/>
</dbReference>
<dbReference type="AlphaFoldDB" id="A0A2G5D437"/>
<feature type="domain" description="PPIase FKBP-type" evidence="7">
    <location>
        <begin position="113"/>
        <end position="169"/>
    </location>
</feature>
<keyword evidence="6" id="KW-1133">Transmembrane helix</keyword>
<keyword evidence="4 5" id="KW-0413">Isomerase</keyword>
<dbReference type="SUPFAM" id="SSF54534">
    <property type="entry name" value="FKBP-like"/>
    <property type="match status" value="1"/>
</dbReference>
<dbReference type="GO" id="GO:0003755">
    <property type="term" value="F:peptidyl-prolyl cis-trans isomerase activity"/>
    <property type="evidence" value="ECO:0007669"/>
    <property type="project" value="UniProtKB-KW"/>
</dbReference>
<dbReference type="PROSITE" id="PS50059">
    <property type="entry name" value="FKBP_PPIASE"/>
    <property type="match status" value="1"/>
</dbReference>
<proteinExistence type="predicted"/>
<dbReference type="Proteomes" id="UP000230069">
    <property type="component" value="Unassembled WGS sequence"/>
</dbReference>
<feature type="transmembrane region" description="Helical" evidence="6">
    <location>
        <begin position="175"/>
        <end position="193"/>
    </location>
</feature>
<reference evidence="8 9" key="1">
    <citation type="submission" date="2017-09" db="EMBL/GenBank/DDBJ databases">
        <title>WGS assembly of Aquilegia coerulea Goldsmith.</title>
        <authorList>
            <person name="Hodges S."/>
            <person name="Kramer E."/>
            <person name="Nordborg M."/>
            <person name="Tomkins J."/>
            <person name="Borevitz J."/>
            <person name="Derieg N."/>
            <person name="Yan J."/>
            <person name="Mihaltcheva S."/>
            <person name="Hayes R.D."/>
            <person name="Rokhsar D."/>
        </authorList>
    </citation>
    <scope>NUCLEOTIDE SEQUENCE [LARGE SCALE GENOMIC DNA]</scope>
    <source>
        <strain evidence="9">cv. Goldsmith</strain>
    </source>
</reference>
<evidence type="ECO:0000256" key="1">
    <source>
        <dbReference type="ARBA" id="ARBA00000971"/>
    </source>
</evidence>
<protein>
    <recommendedName>
        <fullName evidence="2 5">peptidylprolyl isomerase</fullName>
        <ecNumber evidence="2 5">5.2.1.8</ecNumber>
    </recommendedName>
</protein>
<sequence length="222" mass="25279">MEVCSISTTSHFKSSFRHLRCHVDKESYGDHIRVNKNKNRNFASLKMSRVSRRLAMEVLGFSSMVLHAGIVYGAPSPMVEMKEPPQVSRIYKLPSGVKIEDIVEGEGPEAREGDLVEVNYVCRRYNGYFVHSTVDQFSGESTPVILPLVDKQIIKGLKEVLVGMKVGGKPGVTDYMISYMFFLIMHAIWDYLLGQRELRTLILYVLFSREEESLNTSFGWIC</sequence>
<evidence type="ECO:0000256" key="4">
    <source>
        <dbReference type="ARBA" id="ARBA00023235"/>
    </source>
</evidence>
<evidence type="ECO:0000256" key="6">
    <source>
        <dbReference type="SAM" id="Phobius"/>
    </source>
</evidence>
<keyword evidence="3 5" id="KW-0697">Rotamase</keyword>
<dbReference type="EMBL" id="KZ305045">
    <property type="protein sequence ID" value="PIA38253.1"/>
    <property type="molecule type" value="Genomic_DNA"/>
</dbReference>
<dbReference type="PANTHER" id="PTHR43811">
    <property type="entry name" value="FKBP-TYPE PEPTIDYL-PROLYL CIS-TRANS ISOMERASE FKPA"/>
    <property type="match status" value="1"/>
</dbReference>
<keyword evidence="6" id="KW-0472">Membrane</keyword>
<dbReference type="Gene3D" id="3.10.50.40">
    <property type="match status" value="1"/>
</dbReference>